<dbReference type="Proteomes" id="UP000886998">
    <property type="component" value="Unassembled WGS sequence"/>
</dbReference>
<accession>A0A8X6X1T6</accession>
<proteinExistence type="predicted"/>
<dbReference type="AlphaFoldDB" id="A0A8X6X1T6"/>
<organism evidence="1 2">
    <name type="scientific">Trichonephila inaurata madagascariensis</name>
    <dbReference type="NCBI Taxonomy" id="2747483"/>
    <lineage>
        <taxon>Eukaryota</taxon>
        <taxon>Metazoa</taxon>
        <taxon>Ecdysozoa</taxon>
        <taxon>Arthropoda</taxon>
        <taxon>Chelicerata</taxon>
        <taxon>Arachnida</taxon>
        <taxon>Araneae</taxon>
        <taxon>Araneomorphae</taxon>
        <taxon>Entelegynae</taxon>
        <taxon>Araneoidea</taxon>
        <taxon>Nephilidae</taxon>
        <taxon>Trichonephila</taxon>
        <taxon>Trichonephila inaurata</taxon>
    </lineage>
</organism>
<gene>
    <name evidence="1" type="ORF">TNIN_28121</name>
</gene>
<sequence>MHPIHTQKPGACCEVMQIGWLVRSSLLFSASSYFGPLRVKARKNMLSITERLRGNCLRRCLMSYFSPNFPDWIRCVFHSEIRLSSMEQVVLNCGNWSLIMASLKGNRRVKFPARK</sequence>
<reference evidence="1" key="1">
    <citation type="submission" date="2020-08" db="EMBL/GenBank/DDBJ databases">
        <title>Multicomponent nature underlies the extraordinary mechanical properties of spider dragline silk.</title>
        <authorList>
            <person name="Kono N."/>
            <person name="Nakamura H."/>
            <person name="Mori M."/>
            <person name="Yoshida Y."/>
            <person name="Ohtoshi R."/>
            <person name="Malay A.D."/>
            <person name="Moran D.A.P."/>
            <person name="Tomita M."/>
            <person name="Numata K."/>
            <person name="Arakawa K."/>
        </authorList>
    </citation>
    <scope>NUCLEOTIDE SEQUENCE</scope>
</reference>
<dbReference type="EMBL" id="BMAV01004800">
    <property type="protein sequence ID" value="GFY45354.1"/>
    <property type="molecule type" value="Genomic_DNA"/>
</dbReference>
<name>A0A8X6X1T6_9ARAC</name>
<evidence type="ECO:0000313" key="1">
    <source>
        <dbReference type="EMBL" id="GFY45354.1"/>
    </source>
</evidence>
<evidence type="ECO:0000313" key="2">
    <source>
        <dbReference type="Proteomes" id="UP000886998"/>
    </source>
</evidence>
<comment type="caution">
    <text evidence="1">The sequence shown here is derived from an EMBL/GenBank/DDBJ whole genome shotgun (WGS) entry which is preliminary data.</text>
</comment>
<protein>
    <submittedName>
        <fullName evidence="1">Uncharacterized protein</fullName>
    </submittedName>
</protein>
<keyword evidence="2" id="KW-1185">Reference proteome</keyword>